<dbReference type="InterPro" id="IPR036165">
    <property type="entry name" value="YefM-like_sf"/>
</dbReference>
<dbReference type="RefSeq" id="WP_091600557.1">
    <property type="nucleotide sequence ID" value="NZ_FNEE01000039.1"/>
</dbReference>
<gene>
    <name evidence="2" type="ORF">SAMN05428953_13917</name>
</gene>
<comment type="similarity">
    <text evidence="1">Belongs to the phD/YefM antitoxin family.</text>
</comment>
<name>A0A1G9KE81_9HYPH</name>
<protein>
    <submittedName>
        <fullName evidence="2">Prevent-host-death family protein</fullName>
    </submittedName>
</protein>
<accession>A0A1G9KE81</accession>
<dbReference type="EMBL" id="FNEE01000039">
    <property type="protein sequence ID" value="SDL47906.1"/>
    <property type="molecule type" value="Genomic_DNA"/>
</dbReference>
<sequence>MNVPMAKAKAQLSELVKRAQAGEEIHLTRHGEVVATLSAPARAGGSKGLFGALKGQIRISDDFDELGPEWDEYIK</sequence>
<keyword evidence="3" id="KW-1185">Reference proteome</keyword>
<evidence type="ECO:0000313" key="3">
    <source>
        <dbReference type="Proteomes" id="UP000198894"/>
    </source>
</evidence>
<dbReference type="Gene3D" id="3.40.1620.10">
    <property type="entry name" value="YefM-like domain"/>
    <property type="match status" value="1"/>
</dbReference>
<dbReference type="SUPFAM" id="SSF143120">
    <property type="entry name" value="YefM-like"/>
    <property type="match status" value="1"/>
</dbReference>
<proteinExistence type="inferred from homology"/>
<dbReference type="AlphaFoldDB" id="A0A1G9KE81"/>
<evidence type="ECO:0000313" key="2">
    <source>
        <dbReference type="EMBL" id="SDL47906.1"/>
    </source>
</evidence>
<evidence type="ECO:0000256" key="1">
    <source>
        <dbReference type="ARBA" id="ARBA00009981"/>
    </source>
</evidence>
<reference evidence="3" key="1">
    <citation type="submission" date="2016-10" db="EMBL/GenBank/DDBJ databases">
        <authorList>
            <person name="Varghese N."/>
            <person name="Submissions S."/>
        </authorList>
    </citation>
    <scope>NUCLEOTIDE SEQUENCE [LARGE SCALE GENOMIC DNA]</scope>
    <source>
        <strain evidence="3">CGMCC 1.11022</strain>
    </source>
</reference>
<dbReference type="NCBIfam" id="TIGR01552">
    <property type="entry name" value="phd_fam"/>
    <property type="match status" value="1"/>
</dbReference>
<dbReference type="Proteomes" id="UP000198894">
    <property type="component" value="Unassembled WGS sequence"/>
</dbReference>
<organism evidence="2 3">
    <name type="scientific">Mesorhizobium muleiense</name>
    <dbReference type="NCBI Taxonomy" id="1004279"/>
    <lineage>
        <taxon>Bacteria</taxon>
        <taxon>Pseudomonadati</taxon>
        <taxon>Pseudomonadota</taxon>
        <taxon>Alphaproteobacteria</taxon>
        <taxon>Hyphomicrobiales</taxon>
        <taxon>Phyllobacteriaceae</taxon>
        <taxon>Mesorhizobium</taxon>
    </lineage>
</organism>